<feature type="compositionally biased region" description="Low complexity" evidence="1">
    <location>
        <begin position="78"/>
        <end position="93"/>
    </location>
</feature>
<proteinExistence type="predicted"/>
<organism evidence="2 3">
    <name type="scientific">Olea europaea subsp. europaea</name>
    <dbReference type="NCBI Taxonomy" id="158383"/>
    <lineage>
        <taxon>Eukaryota</taxon>
        <taxon>Viridiplantae</taxon>
        <taxon>Streptophyta</taxon>
        <taxon>Embryophyta</taxon>
        <taxon>Tracheophyta</taxon>
        <taxon>Spermatophyta</taxon>
        <taxon>Magnoliopsida</taxon>
        <taxon>eudicotyledons</taxon>
        <taxon>Gunneridae</taxon>
        <taxon>Pentapetalae</taxon>
        <taxon>asterids</taxon>
        <taxon>lamiids</taxon>
        <taxon>Lamiales</taxon>
        <taxon>Oleaceae</taxon>
        <taxon>Oleeae</taxon>
        <taxon>Olea</taxon>
    </lineage>
</organism>
<dbReference type="Proteomes" id="UP000594638">
    <property type="component" value="Unassembled WGS sequence"/>
</dbReference>
<dbReference type="EMBL" id="CACTIH010007326">
    <property type="protein sequence ID" value="CAA3009771.1"/>
    <property type="molecule type" value="Genomic_DNA"/>
</dbReference>
<keyword evidence="3" id="KW-1185">Reference proteome</keyword>
<reference evidence="2 3" key="1">
    <citation type="submission" date="2019-12" db="EMBL/GenBank/DDBJ databases">
        <authorList>
            <person name="Alioto T."/>
            <person name="Alioto T."/>
            <person name="Gomez Garrido J."/>
        </authorList>
    </citation>
    <scope>NUCLEOTIDE SEQUENCE [LARGE SCALE GENOMIC DNA]</scope>
</reference>
<dbReference type="AlphaFoldDB" id="A0A8S0U0E0"/>
<dbReference type="Gramene" id="OE9A026911T1">
    <property type="protein sequence ID" value="OE9A026911C1"/>
    <property type="gene ID" value="OE9A026911"/>
</dbReference>
<evidence type="ECO:0000313" key="3">
    <source>
        <dbReference type="Proteomes" id="UP000594638"/>
    </source>
</evidence>
<gene>
    <name evidence="2" type="ORF">OLEA9_A026911</name>
</gene>
<evidence type="ECO:0000256" key="1">
    <source>
        <dbReference type="SAM" id="MobiDB-lite"/>
    </source>
</evidence>
<accession>A0A8S0U0E0</accession>
<feature type="region of interest" description="Disordered" evidence="1">
    <location>
        <begin position="56"/>
        <end position="101"/>
    </location>
</feature>
<evidence type="ECO:0000313" key="2">
    <source>
        <dbReference type="EMBL" id="CAA3009771.1"/>
    </source>
</evidence>
<name>A0A8S0U0E0_OLEEU</name>
<protein>
    <submittedName>
        <fullName evidence="2">Uncharacterized protein</fullName>
    </submittedName>
</protein>
<sequence length="101" mass="11462">MDTFAVWDSMLGSWWDKIQLPTSLFVVELRCFVDGSFGILSDVAVLISITYVHGSLSRSRCPAPSRQKHVGKSPQKYSSRNRSMSQSRSWSRSPSRKTNHL</sequence>
<comment type="caution">
    <text evidence="2">The sequence shown here is derived from an EMBL/GenBank/DDBJ whole genome shotgun (WGS) entry which is preliminary data.</text>
</comment>